<evidence type="ECO:0000256" key="1">
    <source>
        <dbReference type="SAM" id="MobiDB-lite"/>
    </source>
</evidence>
<protein>
    <submittedName>
        <fullName evidence="2">Uncharacterized protein</fullName>
    </submittedName>
</protein>
<reference evidence="3" key="1">
    <citation type="journal article" date="2019" name="Int. J. Syst. Evol. Microbiol.">
        <title>The Global Catalogue of Microorganisms (GCM) 10K type strain sequencing project: providing services to taxonomists for standard genome sequencing and annotation.</title>
        <authorList>
            <consortium name="The Broad Institute Genomics Platform"/>
            <consortium name="The Broad Institute Genome Sequencing Center for Infectious Disease"/>
            <person name="Wu L."/>
            <person name="Ma J."/>
        </authorList>
    </citation>
    <scope>NUCLEOTIDE SEQUENCE [LARGE SCALE GENOMIC DNA]</scope>
    <source>
        <strain evidence="3">KACC 12633</strain>
    </source>
</reference>
<keyword evidence="3" id="KW-1185">Reference proteome</keyword>
<organism evidence="2 3">
    <name type="scientific">Kaistia terrae</name>
    <dbReference type="NCBI Taxonomy" id="537017"/>
    <lineage>
        <taxon>Bacteria</taxon>
        <taxon>Pseudomonadati</taxon>
        <taxon>Pseudomonadota</taxon>
        <taxon>Alphaproteobacteria</taxon>
        <taxon>Hyphomicrobiales</taxon>
        <taxon>Kaistiaceae</taxon>
        <taxon>Kaistia</taxon>
    </lineage>
</organism>
<dbReference type="RefSeq" id="WP_266342385.1">
    <property type="nucleotide sequence ID" value="NZ_JAPKNH010000001.1"/>
</dbReference>
<evidence type="ECO:0000313" key="3">
    <source>
        <dbReference type="Proteomes" id="UP001596150"/>
    </source>
</evidence>
<feature type="region of interest" description="Disordered" evidence="1">
    <location>
        <begin position="190"/>
        <end position="209"/>
    </location>
</feature>
<gene>
    <name evidence="2" type="ORF">ACFPP9_06220</name>
</gene>
<dbReference type="EMBL" id="JBHSML010000003">
    <property type="protein sequence ID" value="MFC5515359.1"/>
    <property type="molecule type" value="Genomic_DNA"/>
</dbReference>
<name>A0ABW0PTE6_9HYPH</name>
<evidence type="ECO:0000313" key="2">
    <source>
        <dbReference type="EMBL" id="MFC5515359.1"/>
    </source>
</evidence>
<sequence length="209" mass="21983">MVAVLGAGLVTNAMLTRSQLPRQPQPATAEIYVMPDAQSPDATPEIRQAVPLPAAEEAPKPEAVAAIPPKPQAKPLAKSSAPRAARPDDAARSCEADDCVSWETTVTKALAAPPAPRPEQPRVLSTREIEQPMTRGISPPLDIATPDENLGPIEREPSSVGGMAKSAASTVVTQSEKLVDNVMRWSDSAVSKFTSPPRWISSSGDPNGP</sequence>
<feature type="compositionally biased region" description="Low complexity" evidence="1">
    <location>
        <begin position="50"/>
        <end position="67"/>
    </location>
</feature>
<feature type="region of interest" description="Disordered" evidence="1">
    <location>
        <begin position="50"/>
        <end position="96"/>
    </location>
</feature>
<proteinExistence type="predicted"/>
<accession>A0ABW0PTE6</accession>
<feature type="region of interest" description="Disordered" evidence="1">
    <location>
        <begin position="110"/>
        <end position="172"/>
    </location>
</feature>
<dbReference type="Proteomes" id="UP001596150">
    <property type="component" value="Unassembled WGS sequence"/>
</dbReference>
<feature type="compositionally biased region" description="Basic and acidic residues" evidence="1">
    <location>
        <begin position="85"/>
        <end position="95"/>
    </location>
</feature>
<comment type="caution">
    <text evidence="2">The sequence shown here is derived from an EMBL/GenBank/DDBJ whole genome shotgun (WGS) entry which is preliminary data.</text>
</comment>